<name>A0A1H5SI47_9FIRM</name>
<keyword evidence="8" id="KW-1185">Reference proteome</keyword>
<evidence type="ECO:0000256" key="4">
    <source>
        <dbReference type="ARBA" id="ARBA00023136"/>
    </source>
</evidence>
<keyword evidence="2 5" id="KW-0812">Transmembrane</keyword>
<dbReference type="GO" id="GO:0016020">
    <property type="term" value="C:membrane"/>
    <property type="evidence" value="ECO:0007669"/>
    <property type="project" value="UniProtKB-SubCell"/>
</dbReference>
<evidence type="ECO:0000259" key="6">
    <source>
        <dbReference type="Pfam" id="PF12698"/>
    </source>
</evidence>
<accession>A0A1H5SI47</accession>
<dbReference type="EMBL" id="FNUL01000002">
    <property type="protein sequence ID" value="SEF49471.1"/>
    <property type="molecule type" value="Genomic_DNA"/>
</dbReference>
<feature type="transmembrane region" description="Helical" evidence="5">
    <location>
        <begin position="126"/>
        <end position="147"/>
    </location>
</feature>
<feature type="transmembrane region" description="Helical" evidence="5">
    <location>
        <begin position="154"/>
        <end position="173"/>
    </location>
</feature>
<keyword evidence="4 5" id="KW-0472">Membrane</keyword>
<gene>
    <name evidence="7" type="ORF">SAMN05216537_102221</name>
</gene>
<dbReference type="STRING" id="1410661.GCA_000702205_00550"/>
<reference evidence="7 8" key="1">
    <citation type="submission" date="2016-10" db="EMBL/GenBank/DDBJ databases">
        <authorList>
            <person name="de Groot N.N."/>
        </authorList>
    </citation>
    <scope>NUCLEOTIDE SEQUENCE [LARGE SCALE GENOMIC DNA]</scope>
    <source>
        <strain evidence="7 8">D15d</strain>
    </source>
</reference>
<dbReference type="Pfam" id="PF12698">
    <property type="entry name" value="ABC2_membrane_3"/>
    <property type="match status" value="1"/>
</dbReference>
<organism evidence="7 8">
    <name type="scientific">Lachnospira multipara</name>
    <dbReference type="NCBI Taxonomy" id="28051"/>
    <lineage>
        <taxon>Bacteria</taxon>
        <taxon>Bacillati</taxon>
        <taxon>Bacillota</taxon>
        <taxon>Clostridia</taxon>
        <taxon>Lachnospirales</taxon>
        <taxon>Lachnospiraceae</taxon>
        <taxon>Lachnospira</taxon>
    </lineage>
</organism>
<sequence length="235" mass="26308">MLVNKIRLTIKALAFKQLMDFLRNKRTMLIFFIFPAIYIIANLISSDIFSSDGAAFILMYVILVPLLVMATLVAEEKEKGTLKLLVMSGVSSIEYFIGVTYVLLGFIIAGILIFDMAGATKNFDDFIICIFMLVVSIISMQIGAIIGRMAKNQTNVAPIAVPTVLVLFFLPNIELIKPNIDFFSKYFFTGILFKVMNTCSYSANDIIWMAVNFLIVLLVFIKSFNTKSIIRSISA</sequence>
<dbReference type="RefSeq" id="WP_103952251.1">
    <property type="nucleotide sequence ID" value="NZ_FNUL01000002.1"/>
</dbReference>
<feature type="domain" description="ABC-2 type transporter transmembrane" evidence="6">
    <location>
        <begin position="55"/>
        <end position="220"/>
    </location>
</feature>
<feature type="transmembrane region" description="Helical" evidence="5">
    <location>
        <begin position="28"/>
        <end position="49"/>
    </location>
</feature>
<dbReference type="Proteomes" id="UP000236726">
    <property type="component" value="Unassembled WGS sequence"/>
</dbReference>
<dbReference type="GO" id="GO:0140359">
    <property type="term" value="F:ABC-type transporter activity"/>
    <property type="evidence" value="ECO:0007669"/>
    <property type="project" value="InterPro"/>
</dbReference>
<comment type="subcellular location">
    <subcellularLocation>
        <location evidence="1">Membrane</location>
        <topology evidence="1">Multi-pass membrane protein</topology>
    </subcellularLocation>
</comment>
<evidence type="ECO:0000256" key="3">
    <source>
        <dbReference type="ARBA" id="ARBA00022989"/>
    </source>
</evidence>
<feature type="transmembrane region" description="Helical" evidence="5">
    <location>
        <begin position="95"/>
        <end position="114"/>
    </location>
</feature>
<evidence type="ECO:0000313" key="7">
    <source>
        <dbReference type="EMBL" id="SEF49471.1"/>
    </source>
</evidence>
<dbReference type="AlphaFoldDB" id="A0A1H5SI47"/>
<feature type="transmembrane region" description="Helical" evidence="5">
    <location>
        <begin position="55"/>
        <end position="74"/>
    </location>
</feature>
<keyword evidence="3 5" id="KW-1133">Transmembrane helix</keyword>
<evidence type="ECO:0000256" key="2">
    <source>
        <dbReference type="ARBA" id="ARBA00022692"/>
    </source>
</evidence>
<proteinExistence type="predicted"/>
<evidence type="ECO:0000313" key="8">
    <source>
        <dbReference type="Proteomes" id="UP000236726"/>
    </source>
</evidence>
<evidence type="ECO:0000256" key="5">
    <source>
        <dbReference type="SAM" id="Phobius"/>
    </source>
</evidence>
<protein>
    <submittedName>
        <fullName evidence="7">ABC-2 family transporter protein</fullName>
    </submittedName>
</protein>
<evidence type="ECO:0000256" key="1">
    <source>
        <dbReference type="ARBA" id="ARBA00004141"/>
    </source>
</evidence>
<dbReference type="InterPro" id="IPR013525">
    <property type="entry name" value="ABC2_TM"/>
</dbReference>
<feature type="transmembrane region" description="Helical" evidence="5">
    <location>
        <begin position="206"/>
        <end position="224"/>
    </location>
</feature>